<protein>
    <submittedName>
        <fullName evidence="3">NPH3 domain-containing protein</fullName>
    </submittedName>
</protein>
<reference evidence="3" key="1">
    <citation type="submission" date="2017-02" db="UniProtKB">
        <authorList>
            <consortium name="WormBaseParasite"/>
        </authorList>
    </citation>
    <scope>IDENTIFICATION</scope>
</reference>
<gene>
    <name evidence="1" type="ORF">HNAJ_LOCUS8047</name>
</gene>
<accession>A0A0R3TLD7</accession>
<dbReference type="STRING" id="102285.A0A0R3TLD7"/>
<reference evidence="1 2" key="2">
    <citation type="submission" date="2018-11" db="EMBL/GenBank/DDBJ databases">
        <authorList>
            <consortium name="Pathogen Informatics"/>
        </authorList>
    </citation>
    <scope>NUCLEOTIDE SEQUENCE [LARGE SCALE GENOMIC DNA]</scope>
</reference>
<evidence type="ECO:0000313" key="2">
    <source>
        <dbReference type="Proteomes" id="UP000278807"/>
    </source>
</evidence>
<keyword evidence="2" id="KW-1185">Reference proteome</keyword>
<proteinExistence type="predicted"/>
<evidence type="ECO:0000313" key="1">
    <source>
        <dbReference type="EMBL" id="VDO03907.1"/>
    </source>
</evidence>
<dbReference type="WBParaSite" id="HNAJ_0000805101-mRNA-1">
    <property type="protein sequence ID" value="HNAJ_0000805101-mRNA-1"/>
    <property type="gene ID" value="HNAJ_0000805101"/>
</dbReference>
<sequence>MASSIARHTSTISLISTNSQPREGSVLLQALNRYRDHIEIACDKILERCCVESKSAYRRHLSLFSPYLLPGAASGDHLEATAPRILDERAREVLAHYLIELLSSLLLPEPLPQTIREVDTRLAEGQLCFPDKLMPARSELEEFRVLAEKGKKSFAASLDLPVEKIFSALKVISPISS</sequence>
<dbReference type="AlphaFoldDB" id="A0A0R3TLD7"/>
<dbReference type="OrthoDB" id="6266974at2759"/>
<dbReference type="EMBL" id="UZAE01012182">
    <property type="protein sequence ID" value="VDO03907.1"/>
    <property type="molecule type" value="Genomic_DNA"/>
</dbReference>
<organism evidence="3">
    <name type="scientific">Rodentolepis nana</name>
    <name type="common">Dwarf tapeworm</name>
    <name type="synonym">Hymenolepis nana</name>
    <dbReference type="NCBI Taxonomy" id="102285"/>
    <lineage>
        <taxon>Eukaryota</taxon>
        <taxon>Metazoa</taxon>
        <taxon>Spiralia</taxon>
        <taxon>Lophotrochozoa</taxon>
        <taxon>Platyhelminthes</taxon>
        <taxon>Cestoda</taxon>
        <taxon>Eucestoda</taxon>
        <taxon>Cyclophyllidea</taxon>
        <taxon>Hymenolepididae</taxon>
        <taxon>Rodentolepis</taxon>
    </lineage>
</organism>
<name>A0A0R3TLD7_RODNA</name>
<dbReference type="Proteomes" id="UP000278807">
    <property type="component" value="Unassembled WGS sequence"/>
</dbReference>
<evidence type="ECO:0000313" key="3">
    <source>
        <dbReference type="WBParaSite" id="HNAJ_0000805101-mRNA-1"/>
    </source>
</evidence>